<comment type="similarity">
    <text evidence="1 2">Belongs to the glycosyl hydrolase 12 (cellulase H) family.</text>
</comment>
<evidence type="ECO:0000256" key="3">
    <source>
        <dbReference type="SAM" id="SignalP"/>
    </source>
</evidence>
<dbReference type="InterPro" id="IPR013320">
    <property type="entry name" value="ConA-like_dom_sf"/>
</dbReference>
<keyword evidence="2 4" id="KW-0378">Hydrolase</keyword>
<keyword evidence="3" id="KW-0732">Signal</keyword>
<keyword evidence="2" id="KW-0119">Carbohydrate metabolism</keyword>
<evidence type="ECO:0000313" key="4">
    <source>
        <dbReference type="EMBL" id="KAK1751094.1"/>
    </source>
</evidence>
<dbReference type="PANTHER" id="PTHR34002">
    <property type="entry name" value="BLR1656 PROTEIN"/>
    <property type="match status" value="1"/>
</dbReference>
<comment type="caution">
    <text evidence="4">The sequence shown here is derived from an EMBL/GenBank/DDBJ whole genome shotgun (WGS) entry which is preliminary data.</text>
</comment>
<dbReference type="InterPro" id="IPR002594">
    <property type="entry name" value="GH12"/>
</dbReference>
<sequence>MKSLLLTLLPSLAAAAAVSVSSLEPRQEKTLCDQYAYWSGNGYEINNNLWGRGQASSGQQCTYVDSSSGSGVQWHTTWTWQGGQNNVKSYVYIGKQIAKGKKISQISSMSTSVSWNYNSDNVRANVAYDIFTASDPNHDTSSGDYELMIWLARLGNVYPIGQSVGSATVNGRTWDLWVGMNGNMKVFSFIAPSPIKSFSGDPKQFFSYLKDKQGYPDSSQNLIVFQFGTEAFTGGPATLTVSSFSANVN</sequence>
<dbReference type="AlphaFoldDB" id="A0AAJ0F7F3"/>
<evidence type="ECO:0000313" key="5">
    <source>
        <dbReference type="Proteomes" id="UP001239445"/>
    </source>
</evidence>
<keyword evidence="2" id="KW-0624">Polysaccharide degradation</keyword>
<keyword evidence="2" id="KW-0326">Glycosidase</keyword>
<dbReference type="GO" id="GO:0000272">
    <property type="term" value="P:polysaccharide catabolic process"/>
    <property type="evidence" value="ECO:0007669"/>
    <property type="project" value="UniProtKB-KW"/>
</dbReference>
<dbReference type="GO" id="GO:0008810">
    <property type="term" value="F:cellulase activity"/>
    <property type="evidence" value="ECO:0007669"/>
    <property type="project" value="InterPro"/>
</dbReference>
<dbReference type="Gene3D" id="2.60.120.180">
    <property type="match status" value="1"/>
</dbReference>
<dbReference type="SUPFAM" id="SSF49899">
    <property type="entry name" value="Concanavalin A-like lectins/glucanases"/>
    <property type="match status" value="1"/>
</dbReference>
<evidence type="ECO:0000256" key="2">
    <source>
        <dbReference type="RuleBase" id="RU361163"/>
    </source>
</evidence>
<gene>
    <name evidence="4" type="ORF">QBC47DRAFT_406351</name>
</gene>
<evidence type="ECO:0000256" key="1">
    <source>
        <dbReference type="ARBA" id="ARBA00005519"/>
    </source>
</evidence>
<feature type="signal peptide" evidence="3">
    <location>
        <begin position="1"/>
        <end position="15"/>
    </location>
</feature>
<keyword evidence="5" id="KW-1185">Reference proteome</keyword>
<organism evidence="4 5">
    <name type="scientific">Echria macrotheca</name>
    <dbReference type="NCBI Taxonomy" id="438768"/>
    <lineage>
        <taxon>Eukaryota</taxon>
        <taxon>Fungi</taxon>
        <taxon>Dikarya</taxon>
        <taxon>Ascomycota</taxon>
        <taxon>Pezizomycotina</taxon>
        <taxon>Sordariomycetes</taxon>
        <taxon>Sordariomycetidae</taxon>
        <taxon>Sordariales</taxon>
        <taxon>Schizotheciaceae</taxon>
        <taxon>Echria</taxon>
    </lineage>
</organism>
<protein>
    <submittedName>
        <fullName evidence="4">Glycoside hydrolase family 12 protein</fullName>
    </submittedName>
</protein>
<name>A0AAJ0F7F3_9PEZI</name>
<proteinExistence type="inferred from homology"/>
<dbReference type="InterPro" id="IPR013319">
    <property type="entry name" value="GH11/12"/>
</dbReference>
<dbReference type="PANTHER" id="PTHR34002:SF10">
    <property type="entry name" value="PUTATIVE-RELATED"/>
    <property type="match status" value="1"/>
</dbReference>
<dbReference type="Proteomes" id="UP001239445">
    <property type="component" value="Unassembled WGS sequence"/>
</dbReference>
<dbReference type="EMBL" id="MU839843">
    <property type="protein sequence ID" value="KAK1751094.1"/>
    <property type="molecule type" value="Genomic_DNA"/>
</dbReference>
<dbReference type="Pfam" id="PF01670">
    <property type="entry name" value="Glyco_hydro_12"/>
    <property type="match status" value="1"/>
</dbReference>
<reference evidence="4" key="1">
    <citation type="submission" date="2023-06" db="EMBL/GenBank/DDBJ databases">
        <title>Genome-scale phylogeny and comparative genomics of the fungal order Sordariales.</title>
        <authorList>
            <consortium name="Lawrence Berkeley National Laboratory"/>
            <person name="Hensen N."/>
            <person name="Bonometti L."/>
            <person name="Westerberg I."/>
            <person name="Brannstrom I.O."/>
            <person name="Guillou S."/>
            <person name="Cros-Aarteil S."/>
            <person name="Calhoun S."/>
            <person name="Haridas S."/>
            <person name="Kuo A."/>
            <person name="Mondo S."/>
            <person name="Pangilinan J."/>
            <person name="Riley R."/>
            <person name="Labutti K."/>
            <person name="Andreopoulos B."/>
            <person name="Lipzen A."/>
            <person name="Chen C."/>
            <person name="Yanf M."/>
            <person name="Daum C."/>
            <person name="Ng V."/>
            <person name="Clum A."/>
            <person name="Steindorff A."/>
            <person name="Ohm R."/>
            <person name="Martin F."/>
            <person name="Silar P."/>
            <person name="Natvig D."/>
            <person name="Lalanne C."/>
            <person name="Gautier V."/>
            <person name="Ament-Velasquez S.L."/>
            <person name="Kruys A."/>
            <person name="Hutchinson M.I."/>
            <person name="Powell A.J."/>
            <person name="Barry K."/>
            <person name="Miller A.N."/>
            <person name="Grigoriev I.V."/>
            <person name="Debuchy R."/>
            <person name="Gladieux P."/>
            <person name="Thoren M.H."/>
            <person name="Johannesson H."/>
        </authorList>
    </citation>
    <scope>NUCLEOTIDE SEQUENCE</scope>
    <source>
        <strain evidence="4">PSN4</strain>
    </source>
</reference>
<accession>A0AAJ0F7F3</accession>
<feature type="chain" id="PRO_5042545622" evidence="3">
    <location>
        <begin position="16"/>
        <end position="249"/>
    </location>
</feature>